<dbReference type="PANTHER" id="PTHR23402">
    <property type="entry name" value="PROTEASE FAMILY C15 PYROGLUTAMYL-PEPTIDASE I-RELATED"/>
    <property type="match status" value="1"/>
</dbReference>
<comment type="catalytic activity">
    <reaction evidence="1 9 10">
        <text>Release of an N-terminal pyroglutamyl group from a polypeptide, the second amino acid generally not being Pro.</text>
        <dbReference type="EC" id="3.4.19.3"/>
    </reaction>
</comment>
<keyword evidence="8 9" id="KW-0788">Thiol protease</keyword>
<dbReference type="CDD" id="cd00501">
    <property type="entry name" value="Peptidase_C15"/>
    <property type="match status" value="1"/>
</dbReference>
<dbReference type="InterPro" id="IPR016125">
    <property type="entry name" value="Peptidase_C15-like"/>
</dbReference>
<dbReference type="FunFam" id="3.40.630.20:FF:000001">
    <property type="entry name" value="Pyrrolidone-carboxylate peptidase"/>
    <property type="match status" value="1"/>
</dbReference>
<dbReference type="EMBL" id="CP002417">
    <property type="protein sequence ID" value="ADU34916.1"/>
    <property type="molecule type" value="Genomic_DNA"/>
</dbReference>
<evidence type="ECO:0000256" key="3">
    <source>
        <dbReference type="ARBA" id="ARBA00004496"/>
    </source>
</evidence>
<keyword evidence="5 9" id="KW-0963">Cytoplasm</keyword>
<dbReference type="RefSeq" id="WP_013539161.1">
    <property type="nucleotide sequence ID" value="NC_014931.1"/>
</dbReference>
<dbReference type="HOGENOM" id="CLU_043960_4_0_4"/>
<evidence type="ECO:0000256" key="1">
    <source>
        <dbReference type="ARBA" id="ARBA00001770"/>
    </source>
</evidence>
<dbReference type="eggNOG" id="COG2039">
    <property type="taxonomic scope" value="Bacteria"/>
</dbReference>
<keyword evidence="6 9" id="KW-0645">Protease</keyword>
<name>E6V7J4_VARPE</name>
<dbReference type="Proteomes" id="UP000008917">
    <property type="component" value="Chromosome"/>
</dbReference>
<dbReference type="PRINTS" id="PR00706">
    <property type="entry name" value="PYROGLUPTASE"/>
</dbReference>
<dbReference type="Pfam" id="PF01470">
    <property type="entry name" value="Peptidase_C15"/>
    <property type="match status" value="1"/>
</dbReference>
<evidence type="ECO:0000313" key="11">
    <source>
        <dbReference type="EMBL" id="ADU34916.1"/>
    </source>
</evidence>
<evidence type="ECO:0000256" key="6">
    <source>
        <dbReference type="ARBA" id="ARBA00022670"/>
    </source>
</evidence>
<dbReference type="NCBIfam" id="TIGR00504">
    <property type="entry name" value="pyro_pdase"/>
    <property type="match status" value="1"/>
</dbReference>
<accession>E6V7J4</accession>
<organism evidence="11 12">
    <name type="scientific">Variovorax paradoxus (strain EPS)</name>
    <dbReference type="NCBI Taxonomy" id="595537"/>
    <lineage>
        <taxon>Bacteria</taxon>
        <taxon>Pseudomonadati</taxon>
        <taxon>Pseudomonadota</taxon>
        <taxon>Betaproteobacteria</taxon>
        <taxon>Burkholderiales</taxon>
        <taxon>Comamonadaceae</taxon>
        <taxon>Variovorax</taxon>
    </lineage>
</organism>
<evidence type="ECO:0000256" key="7">
    <source>
        <dbReference type="ARBA" id="ARBA00022801"/>
    </source>
</evidence>
<dbReference type="OrthoDB" id="9779738at2"/>
<dbReference type="MEROPS" id="C15.001"/>
<dbReference type="KEGG" id="vpe:Varpa_0698"/>
<comment type="similarity">
    <text evidence="4 9">Belongs to the peptidase C15 family.</text>
</comment>
<proteinExistence type="inferred from homology"/>
<comment type="subcellular location">
    <subcellularLocation>
        <location evidence="3 9">Cytoplasm</location>
    </subcellularLocation>
</comment>
<comment type="subunit">
    <text evidence="9">Homotetramer.</text>
</comment>
<evidence type="ECO:0000256" key="8">
    <source>
        <dbReference type="ARBA" id="ARBA00022807"/>
    </source>
</evidence>
<dbReference type="PROSITE" id="PS01334">
    <property type="entry name" value="PYRASE_CYS"/>
    <property type="match status" value="1"/>
</dbReference>
<dbReference type="HAMAP" id="MF_00417">
    <property type="entry name" value="Pyrrolid_peptidase"/>
    <property type="match status" value="1"/>
</dbReference>
<evidence type="ECO:0000256" key="10">
    <source>
        <dbReference type="PROSITE-ProRule" id="PRU10077"/>
    </source>
</evidence>
<dbReference type="PANTHER" id="PTHR23402:SF1">
    <property type="entry name" value="PYROGLUTAMYL-PEPTIDASE I"/>
    <property type="match status" value="1"/>
</dbReference>
<dbReference type="SUPFAM" id="SSF53182">
    <property type="entry name" value="Pyrrolidone carboxyl peptidase (pyroglutamate aminopeptidase)"/>
    <property type="match status" value="1"/>
</dbReference>
<evidence type="ECO:0000256" key="2">
    <source>
        <dbReference type="ARBA" id="ARBA00002280"/>
    </source>
</evidence>
<dbReference type="InterPro" id="IPR000816">
    <property type="entry name" value="Peptidase_C15"/>
</dbReference>
<dbReference type="GO" id="GO:0016920">
    <property type="term" value="F:pyroglutamyl-peptidase activity"/>
    <property type="evidence" value="ECO:0007669"/>
    <property type="project" value="UniProtKB-UniRule"/>
</dbReference>
<dbReference type="GO" id="GO:0005829">
    <property type="term" value="C:cytosol"/>
    <property type="evidence" value="ECO:0007669"/>
    <property type="project" value="InterPro"/>
</dbReference>
<feature type="active site" evidence="9">
    <location>
        <position position="86"/>
    </location>
</feature>
<comment type="function">
    <text evidence="2 9">Removes 5-oxoproline from various penultimate amino acid residues except L-proline.</text>
</comment>
<sequence>MTIDAKAPRVLVAGFEPFENDAVNPAWEIARALDGWACEGAVVQAVQLPCVFGRAIDALDAALIGPPLQLVLCVGAAGGRAEISMERAALNIDDARIPDNAGQQPIDLPVVKHGPAAYFSTLPIKAMVRDVRAAGLPAAVSNTAGTFVCNHIFYALMHRLATRPALAHTRGGFVHVPYLPEQAASKPGVASMALAAQVEAFRVAIRTALTVRDDVRETAGRLH</sequence>
<dbReference type="EC" id="3.4.19.3" evidence="9"/>
<feature type="active site" evidence="9 10">
    <location>
        <position position="149"/>
    </location>
</feature>
<evidence type="ECO:0000256" key="9">
    <source>
        <dbReference type="HAMAP-Rule" id="MF_00417"/>
    </source>
</evidence>
<evidence type="ECO:0000256" key="4">
    <source>
        <dbReference type="ARBA" id="ARBA00006641"/>
    </source>
</evidence>
<dbReference type="Gene3D" id="3.40.630.20">
    <property type="entry name" value="Peptidase C15, pyroglutamyl peptidase I-like"/>
    <property type="match status" value="1"/>
</dbReference>
<keyword evidence="7 9" id="KW-0378">Hydrolase</keyword>
<dbReference type="InterPro" id="IPR033694">
    <property type="entry name" value="PGPEP1_Cys_AS"/>
</dbReference>
<dbReference type="InterPro" id="IPR029762">
    <property type="entry name" value="PGP-I_bact-type"/>
</dbReference>
<dbReference type="AlphaFoldDB" id="E6V7J4"/>
<feature type="active site" evidence="9">
    <location>
        <position position="175"/>
    </location>
</feature>
<dbReference type="GO" id="GO:0006508">
    <property type="term" value="P:proteolysis"/>
    <property type="evidence" value="ECO:0007669"/>
    <property type="project" value="UniProtKB-KW"/>
</dbReference>
<dbReference type="NCBIfam" id="NF009676">
    <property type="entry name" value="PRK13197.1"/>
    <property type="match status" value="1"/>
</dbReference>
<reference evidence="12" key="1">
    <citation type="submission" date="2010-12" db="EMBL/GenBank/DDBJ databases">
        <title>Complete sequence of Variovorax paradoxus EPS.</title>
        <authorList>
            <consortium name="US DOE Joint Genome Institute"/>
            <person name="Lucas S."/>
            <person name="Copeland A."/>
            <person name="Lapidus A."/>
            <person name="Cheng J.-F."/>
            <person name="Goodwin L."/>
            <person name="Pitluck S."/>
            <person name="Teshima H."/>
            <person name="Detter J.C."/>
            <person name="Han C."/>
            <person name="Tapia R."/>
            <person name="Land M."/>
            <person name="Hauser L."/>
            <person name="Kyrpides N."/>
            <person name="Ivanova N."/>
            <person name="Ovchinnikova G."/>
            <person name="Orwin P."/>
            <person name="Han J.-I.G."/>
            <person name="Woyke T."/>
        </authorList>
    </citation>
    <scope>NUCLEOTIDE SEQUENCE [LARGE SCALE GENOMIC DNA]</scope>
    <source>
        <strain evidence="12">EPS</strain>
    </source>
</reference>
<dbReference type="InterPro" id="IPR036440">
    <property type="entry name" value="Peptidase_C15-like_sf"/>
</dbReference>
<dbReference type="PIRSF" id="PIRSF015592">
    <property type="entry name" value="Prld-crbxl_pptds"/>
    <property type="match status" value="1"/>
</dbReference>
<protein>
    <recommendedName>
        <fullName evidence="9">Pyrrolidone-carboxylate peptidase</fullName>
        <ecNumber evidence="9">3.4.19.3</ecNumber>
    </recommendedName>
    <alternativeName>
        <fullName evidence="9">5-oxoprolyl-peptidase</fullName>
    </alternativeName>
    <alternativeName>
        <fullName evidence="9">Pyroglutamyl-peptidase I</fullName>
        <shortName evidence="9">PGP-I</shortName>
        <shortName evidence="9">Pyrase</shortName>
    </alternativeName>
</protein>
<evidence type="ECO:0000256" key="5">
    <source>
        <dbReference type="ARBA" id="ARBA00022490"/>
    </source>
</evidence>
<gene>
    <name evidence="9" type="primary">pcp</name>
    <name evidence="11" type="ordered locus">Varpa_0698</name>
</gene>
<dbReference type="STRING" id="595537.Varpa_0698"/>
<reference evidence="11 12" key="2">
    <citation type="journal article" date="2013" name="Genome Announc.">
        <title>Genome of the Root-Associated Plant Growth-Promoting Bacterium Variovorax paradoxus Strain EPS.</title>
        <authorList>
            <person name="Han J.I."/>
            <person name="Spain J.C."/>
            <person name="Leadbetter J.R."/>
            <person name="Ovchinnikova G."/>
            <person name="Goodwin L.A."/>
            <person name="Han C.S."/>
            <person name="Woyke T."/>
            <person name="Davenport K.W."/>
            <person name="Orwin P.M."/>
        </authorList>
    </citation>
    <scope>NUCLEOTIDE SEQUENCE [LARGE SCALE GENOMIC DNA]</scope>
    <source>
        <strain evidence="11 12">EPS</strain>
    </source>
</reference>
<evidence type="ECO:0000313" key="12">
    <source>
        <dbReference type="Proteomes" id="UP000008917"/>
    </source>
</evidence>